<dbReference type="Proteomes" id="UP000677228">
    <property type="component" value="Unassembled WGS sequence"/>
</dbReference>
<dbReference type="Proteomes" id="UP000682733">
    <property type="component" value="Unassembled WGS sequence"/>
</dbReference>
<protein>
    <submittedName>
        <fullName evidence="1">Uncharacterized protein</fullName>
    </submittedName>
</protein>
<evidence type="ECO:0000313" key="2">
    <source>
        <dbReference type="EMBL" id="CAF4400568.1"/>
    </source>
</evidence>
<reference evidence="1" key="1">
    <citation type="submission" date="2021-02" db="EMBL/GenBank/DDBJ databases">
        <authorList>
            <person name="Nowell W R."/>
        </authorList>
    </citation>
    <scope>NUCLEOTIDE SEQUENCE</scope>
</reference>
<dbReference type="AlphaFoldDB" id="A0A8S2FZZ5"/>
<gene>
    <name evidence="1" type="ORF">OVA965_LOCUS41756</name>
    <name evidence="2" type="ORF">TMI583_LOCUS43481</name>
</gene>
<sequence length="47" mass="5174">NTLTAITEQVERQCPVGAHFQRIGLGEGVVWTEWAETTGNLTFKVKG</sequence>
<proteinExistence type="predicted"/>
<name>A0A8S2FZZ5_9BILA</name>
<feature type="non-terminal residue" evidence="1">
    <location>
        <position position="1"/>
    </location>
</feature>
<dbReference type="EMBL" id="CAJNOK010049167">
    <property type="protein sequence ID" value="CAF1594923.1"/>
    <property type="molecule type" value="Genomic_DNA"/>
</dbReference>
<comment type="caution">
    <text evidence="1">The sequence shown here is derived from an EMBL/GenBank/DDBJ whole genome shotgun (WGS) entry which is preliminary data.</text>
</comment>
<evidence type="ECO:0000313" key="3">
    <source>
        <dbReference type="Proteomes" id="UP000677228"/>
    </source>
</evidence>
<dbReference type="EMBL" id="CAJOBA010072726">
    <property type="protein sequence ID" value="CAF4400568.1"/>
    <property type="molecule type" value="Genomic_DNA"/>
</dbReference>
<accession>A0A8S2FZZ5</accession>
<evidence type="ECO:0000313" key="1">
    <source>
        <dbReference type="EMBL" id="CAF1594923.1"/>
    </source>
</evidence>
<organism evidence="1 3">
    <name type="scientific">Didymodactylos carnosus</name>
    <dbReference type="NCBI Taxonomy" id="1234261"/>
    <lineage>
        <taxon>Eukaryota</taxon>
        <taxon>Metazoa</taxon>
        <taxon>Spiralia</taxon>
        <taxon>Gnathifera</taxon>
        <taxon>Rotifera</taxon>
        <taxon>Eurotatoria</taxon>
        <taxon>Bdelloidea</taxon>
        <taxon>Philodinida</taxon>
        <taxon>Philodinidae</taxon>
        <taxon>Didymodactylos</taxon>
    </lineage>
</organism>